<feature type="compositionally biased region" description="Pro residues" evidence="1">
    <location>
        <begin position="242"/>
        <end position="266"/>
    </location>
</feature>
<dbReference type="InterPro" id="IPR012337">
    <property type="entry name" value="RNaseH-like_sf"/>
</dbReference>
<feature type="domain" description="Tf2-1-like SH3-like" evidence="2">
    <location>
        <begin position="173"/>
        <end position="216"/>
    </location>
</feature>
<evidence type="ECO:0000256" key="1">
    <source>
        <dbReference type="SAM" id="MobiDB-lite"/>
    </source>
</evidence>
<gene>
    <name evidence="3" type="ORF">H257_09098</name>
</gene>
<dbReference type="OrthoDB" id="88362at2759"/>
<name>W4GD58_APHAT</name>
<sequence length="383" mass="40785">MSTSDHPDSDGQTEHTNRVLEDILRSYSISTGSSWAVTVQHAVFAYNASVQASTGFSPYYAVHLQHPRLPLMLYGSVSSGGGITARLSSAGVLPNAPSGTLQTIPSFLFGRVSVMQKIHDSIASAQQLQSTQADKHGRSNLASFTAGEQVLLHKSVVPAHVFRTSAVGMYSNVTLRSAWHDPFTVLGAVSPTNYRLDLSNSWQIHPTFYVGKLKRHLPPLSTSTPDEATGNDPLDLAAALLPLPPQLTSPPPQAPQASPPPPPPDNPRLLAAPPLSIDHSVVASPVDCTPQTDSPAVPQTIALQPAQPLPAPAHLRAPTRSTRRSPGAPKSRWTSIAPIALSPRSPSPLALEEVTVATPPIAHDGQRWDRNSLCESSQLQLSI</sequence>
<dbReference type="Gene3D" id="3.30.420.10">
    <property type="entry name" value="Ribonuclease H-like superfamily/Ribonuclease H"/>
    <property type="match status" value="1"/>
</dbReference>
<evidence type="ECO:0000259" key="2">
    <source>
        <dbReference type="Pfam" id="PF24626"/>
    </source>
</evidence>
<dbReference type="VEuPathDB" id="FungiDB:H257_09098"/>
<accession>W4GD58</accession>
<organism evidence="3">
    <name type="scientific">Aphanomyces astaci</name>
    <name type="common">Crayfish plague agent</name>
    <dbReference type="NCBI Taxonomy" id="112090"/>
    <lineage>
        <taxon>Eukaryota</taxon>
        <taxon>Sar</taxon>
        <taxon>Stramenopiles</taxon>
        <taxon>Oomycota</taxon>
        <taxon>Saprolegniomycetes</taxon>
        <taxon>Saprolegniales</taxon>
        <taxon>Verrucalvaceae</taxon>
        <taxon>Aphanomyces</taxon>
    </lineage>
</organism>
<protein>
    <recommendedName>
        <fullName evidence="2">Tf2-1-like SH3-like domain-containing protein</fullName>
    </recommendedName>
</protein>
<feature type="region of interest" description="Disordered" evidence="1">
    <location>
        <begin position="310"/>
        <end position="332"/>
    </location>
</feature>
<dbReference type="PANTHER" id="PTHR37984">
    <property type="entry name" value="PROTEIN CBG26694"/>
    <property type="match status" value="1"/>
</dbReference>
<proteinExistence type="predicted"/>
<dbReference type="STRING" id="112090.W4GD58"/>
<dbReference type="SUPFAM" id="SSF53098">
    <property type="entry name" value="Ribonuclease H-like"/>
    <property type="match status" value="1"/>
</dbReference>
<feature type="region of interest" description="Disordered" evidence="1">
    <location>
        <begin position="242"/>
        <end position="272"/>
    </location>
</feature>
<dbReference type="GO" id="GO:0003676">
    <property type="term" value="F:nucleic acid binding"/>
    <property type="evidence" value="ECO:0007669"/>
    <property type="project" value="InterPro"/>
</dbReference>
<dbReference type="Pfam" id="PF24626">
    <property type="entry name" value="SH3_Tf2-1"/>
    <property type="match status" value="1"/>
</dbReference>
<reference evidence="3" key="1">
    <citation type="submission" date="2013-12" db="EMBL/GenBank/DDBJ databases">
        <title>The Genome Sequence of Aphanomyces astaci APO3.</title>
        <authorList>
            <consortium name="The Broad Institute Genomics Platform"/>
            <person name="Russ C."/>
            <person name="Tyler B."/>
            <person name="van West P."/>
            <person name="Dieguez-Uribeondo J."/>
            <person name="Young S.K."/>
            <person name="Zeng Q."/>
            <person name="Gargeya S."/>
            <person name="Fitzgerald M."/>
            <person name="Abouelleil A."/>
            <person name="Alvarado L."/>
            <person name="Chapman S.B."/>
            <person name="Gainer-Dewar J."/>
            <person name="Goldberg J."/>
            <person name="Griggs A."/>
            <person name="Gujja S."/>
            <person name="Hansen M."/>
            <person name="Howarth C."/>
            <person name="Imamovic A."/>
            <person name="Ireland A."/>
            <person name="Larimer J."/>
            <person name="McCowan C."/>
            <person name="Murphy C."/>
            <person name="Pearson M."/>
            <person name="Poon T.W."/>
            <person name="Priest M."/>
            <person name="Roberts A."/>
            <person name="Saif S."/>
            <person name="Shea T."/>
            <person name="Sykes S."/>
            <person name="Wortman J."/>
            <person name="Nusbaum C."/>
            <person name="Birren B."/>
        </authorList>
    </citation>
    <scope>NUCLEOTIDE SEQUENCE [LARGE SCALE GENOMIC DNA]</scope>
    <source>
        <strain evidence="3">APO3</strain>
    </source>
</reference>
<dbReference type="GeneID" id="20811094"/>
<evidence type="ECO:0000313" key="3">
    <source>
        <dbReference type="EMBL" id="ETV77211.1"/>
    </source>
</evidence>
<dbReference type="RefSeq" id="XP_009833517.1">
    <property type="nucleotide sequence ID" value="XM_009835215.1"/>
</dbReference>
<dbReference type="AlphaFoldDB" id="W4GD58"/>
<dbReference type="EMBL" id="KI913134">
    <property type="protein sequence ID" value="ETV77211.1"/>
    <property type="molecule type" value="Genomic_DNA"/>
</dbReference>
<dbReference type="InterPro" id="IPR036397">
    <property type="entry name" value="RNaseH_sf"/>
</dbReference>
<dbReference type="PANTHER" id="PTHR37984:SF5">
    <property type="entry name" value="PROTEIN NYNRIN-LIKE"/>
    <property type="match status" value="1"/>
</dbReference>
<dbReference type="InterPro" id="IPR050951">
    <property type="entry name" value="Retrovirus_Pol_polyprotein"/>
</dbReference>
<dbReference type="InterPro" id="IPR056924">
    <property type="entry name" value="SH3_Tf2-1"/>
</dbReference>